<comment type="subcellular location">
    <subcellularLocation>
        <location evidence="1">Cell membrane</location>
        <topology evidence="1">Multi-pass membrane protein</topology>
    </subcellularLocation>
</comment>
<feature type="transmembrane region" description="Helical" evidence="6">
    <location>
        <begin position="289"/>
        <end position="314"/>
    </location>
</feature>
<dbReference type="AlphaFoldDB" id="A0A482T878"/>
<organism evidence="7 8">
    <name type="scientific">Halogeometricum borinquense</name>
    <dbReference type="NCBI Taxonomy" id="60847"/>
    <lineage>
        <taxon>Archaea</taxon>
        <taxon>Methanobacteriati</taxon>
        <taxon>Methanobacteriota</taxon>
        <taxon>Stenosarchaea group</taxon>
        <taxon>Halobacteria</taxon>
        <taxon>Halobacteriales</taxon>
        <taxon>Haloferacaceae</taxon>
        <taxon>Halogeometricum</taxon>
    </lineage>
</organism>
<evidence type="ECO:0000256" key="3">
    <source>
        <dbReference type="ARBA" id="ARBA00022692"/>
    </source>
</evidence>
<keyword evidence="5 6" id="KW-0472">Membrane</keyword>
<feature type="transmembrane region" description="Helical" evidence="6">
    <location>
        <begin position="255"/>
        <end position="277"/>
    </location>
</feature>
<sequence>MVWPVQYLRDHVVHLAVIAFFAAYPGVYAVLTNSPVGQEMAYLLPRVETMIAVFYFGLFAMSFDFISGYTGYLSFGHAAFYGAGAYLVVLASNGKIPFVPVDTPFVALLVLGGFVALALAVIIGVVSFRLTGVYFAMITLGFSQVLYVFIRDWDYVGSNPRDGIAVLERTAPFNIGVPGVDALNLAIGQLAGESVEGFLGFLTFSPAEVSYYMVGLVVAGCYFALQRIVHSPFGRVLIAIRENEERARAVGYDTFRYKLGAFALSAFFAGVAGGLFAGFRRSVTPENSFYFLVAGDALLAAIIGGFGTIAGPLFGRLFDETIREFLSKGGEGGGLLPFIDDTLGEATLSTVLYDGLTVNRAIDTFLNGHAALYLGIVFVLFVLYVPNGLLGTLRDRLGGTVADRLPARAVHLVRARTVDQSTSDDD</sequence>
<dbReference type="Pfam" id="PF02653">
    <property type="entry name" value="BPD_transp_2"/>
    <property type="match status" value="1"/>
</dbReference>
<keyword evidence="4 6" id="KW-1133">Transmembrane helix</keyword>
<evidence type="ECO:0000256" key="4">
    <source>
        <dbReference type="ARBA" id="ARBA00022989"/>
    </source>
</evidence>
<proteinExistence type="predicted"/>
<evidence type="ECO:0000256" key="2">
    <source>
        <dbReference type="ARBA" id="ARBA00022475"/>
    </source>
</evidence>
<gene>
    <name evidence="7" type="ORF">ELS19_08315</name>
</gene>
<dbReference type="RefSeq" id="WP_129784390.1">
    <property type="nucleotide sequence ID" value="NZ_RZHH01000002.1"/>
</dbReference>
<keyword evidence="3 6" id="KW-0812">Transmembrane</keyword>
<feature type="transmembrane region" description="Helical" evidence="6">
    <location>
        <begin position="79"/>
        <end position="99"/>
    </location>
</feature>
<feature type="transmembrane region" description="Helical" evidence="6">
    <location>
        <begin position="12"/>
        <end position="31"/>
    </location>
</feature>
<evidence type="ECO:0000313" key="7">
    <source>
        <dbReference type="EMBL" id="RYJ13970.1"/>
    </source>
</evidence>
<dbReference type="Proteomes" id="UP000294028">
    <property type="component" value="Unassembled WGS sequence"/>
</dbReference>
<evidence type="ECO:0000256" key="5">
    <source>
        <dbReference type="ARBA" id="ARBA00023136"/>
    </source>
</evidence>
<reference evidence="7 8" key="1">
    <citation type="submission" date="2018-12" db="EMBL/GenBank/DDBJ databases">
        <title>Genome analysis provides insights into bioremediation potentialities of Halogeometricum borinquense strain N11.</title>
        <authorList>
            <person name="Najjari A."/>
            <person name="Youssef N."/>
            <person name="Fhoula I."/>
            <person name="Ben Dhia O."/>
            <person name="Mahjoubi M."/>
            <person name="Ouzari H.I."/>
            <person name="Cherif A."/>
        </authorList>
    </citation>
    <scope>NUCLEOTIDE SEQUENCE [LARGE SCALE GENOMIC DNA]</scope>
    <source>
        <strain evidence="7 8">N11</strain>
    </source>
</reference>
<protein>
    <submittedName>
        <fullName evidence="7">Branched-chain amino acid ABC transporter permease</fullName>
    </submittedName>
</protein>
<feature type="transmembrane region" description="Helical" evidence="6">
    <location>
        <begin position="209"/>
        <end position="225"/>
    </location>
</feature>
<feature type="transmembrane region" description="Helical" evidence="6">
    <location>
        <begin position="105"/>
        <end position="126"/>
    </location>
</feature>
<evidence type="ECO:0000256" key="1">
    <source>
        <dbReference type="ARBA" id="ARBA00004651"/>
    </source>
</evidence>
<dbReference type="PANTHER" id="PTHR30482:SF17">
    <property type="entry name" value="ABC TRANSPORTER ATP-BINDING PROTEIN"/>
    <property type="match status" value="1"/>
</dbReference>
<evidence type="ECO:0000313" key="8">
    <source>
        <dbReference type="Proteomes" id="UP000294028"/>
    </source>
</evidence>
<dbReference type="GO" id="GO:0005886">
    <property type="term" value="C:plasma membrane"/>
    <property type="evidence" value="ECO:0007669"/>
    <property type="project" value="UniProtKB-SubCell"/>
</dbReference>
<dbReference type="InterPro" id="IPR001851">
    <property type="entry name" value="ABC_transp_permease"/>
</dbReference>
<accession>A0A482T878</accession>
<dbReference type="EMBL" id="RZHH01000002">
    <property type="protein sequence ID" value="RYJ13970.1"/>
    <property type="molecule type" value="Genomic_DNA"/>
</dbReference>
<feature type="transmembrane region" description="Helical" evidence="6">
    <location>
        <begin position="51"/>
        <end position="72"/>
    </location>
</feature>
<comment type="caution">
    <text evidence="7">The sequence shown here is derived from an EMBL/GenBank/DDBJ whole genome shotgun (WGS) entry which is preliminary data.</text>
</comment>
<dbReference type="CDD" id="cd06581">
    <property type="entry name" value="TM_PBP1_LivM_like"/>
    <property type="match status" value="1"/>
</dbReference>
<name>A0A482T878_9EURY</name>
<feature type="transmembrane region" description="Helical" evidence="6">
    <location>
        <begin position="133"/>
        <end position="150"/>
    </location>
</feature>
<keyword evidence="2" id="KW-1003">Cell membrane</keyword>
<dbReference type="GO" id="GO:0015658">
    <property type="term" value="F:branched-chain amino acid transmembrane transporter activity"/>
    <property type="evidence" value="ECO:0007669"/>
    <property type="project" value="InterPro"/>
</dbReference>
<evidence type="ECO:0000256" key="6">
    <source>
        <dbReference type="SAM" id="Phobius"/>
    </source>
</evidence>
<feature type="transmembrane region" description="Helical" evidence="6">
    <location>
        <begin position="370"/>
        <end position="390"/>
    </location>
</feature>
<dbReference type="InterPro" id="IPR043428">
    <property type="entry name" value="LivM-like"/>
</dbReference>
<dbReference type="PANTHER" id="PTHR30482">
    <property type="entry name" value="HIGH-AFFINITY BRANCHED-CHAIN AMINO ACID TRANSPORT SYSTEM PERMEASE"/>
    <property type="match status" value="1"/>
</dbReference>